<protein>
    <submittedName>
        <fullName evidence="2">Membrane protein</fullName>
    </submittedName>
</protein>
<feature type="transmembrane region" description="Helical" evidence="1">
    <location>
        <begin position="130"/>
        <end position="150"/>
    </location>
</feature>
<proteinExistence type="predicted"/>
<name>A0ABQ3BD92_9GAMM</name>
<evidence type="ECO:0000313" key="3">
    <source>
        <dbReference type="Proteomes" id="UP000619761"/>
    </source>
</evidence>
<feature type="transmembrane region" description="Helical" evidence="1">
    <location>
        <begin position="82"/>
        <end position="103"/>
    </location>
</feature>
<keyword evidence="3" id="KW-1185">Reference proteome</keyword>
<dbReference type="Pfam" id="PF10027">
    <property type="entry name" value="DUF2269"/>
    <property type="match status" value="1"/>
</dbReference>
<sequence>MDNYLLLKYFHIFFATVLFGTGVGIAFFMLMAARSKNISVILHTARIVIVADWLFTAPAVVGQFITGVLLMKRLQYSFGAPWFHAVFSTFVFIGCCWIPVVIIQYRLRNLAKEAEQTGVLSTNFHRAMRLWILLGIPAFVGILVILWLMIFKPLAII</sequence>
<keyword evidence="1" id="KW-0472">Membrane</keyword>
<feature type="transmembrane region" description="Helical" evidence="1">
    <location>
        <begin position="12"/>
        <end position="33"/>
    </location>
</feature>
<dbReference type="RefSeq" id="WP_189420577.1">
    <property type="nucleotide sequence ID" value="NZ_BMYZ01000003.1"/>
</dbReference>
<comment type="caution">
    <text evidence="2">The sequence shown here is derived from an EMBL/GenBank/DDBJ whole genome shotgun (WGS) entry which is preliminary data.</text>
</comment>
<dbReference type="Proteomes" id="UP000619761">
    <property type="component" value="Unassembled WGS sequence"/>
</dbReference>
<keyword evidence="1" id="KW-0812">Transmembrane</keyword>
<dbReference type="EMBL" id="BMYZ01000003">
    <property type="protein sequence ID" value="GGY85250.1"/>
    <property type="molecule type" value="Genomic_DNA"/>
</dbReference>
<reference evidence="3" key="1">
    <citation type="journal article" date="2019" name="Int. J. Syst. Evol. Microbiol.">
        <title>The Global Catalogue of Microorganisms (GCM) 10K type strain sequencing project: providing services to taxonomists for standard genome sequencing and annotation.</title>
        <authorList>
            <consortium name="The Broad Institute Genomics Platform"/>
            <consortium name="The Broad Institute Genome Sequencing Center for Infectious Disease"/>
            <person name="Wu L."/>
            <person name="Ma J."/>
        </authorList>
    </citation>
    <scope>NUCLEOTIDE SEQUENCE [LARGE SCALE GENOMIC DNA]</scope>
    <source>
        <strain evidence="3">KCTC 32239</strain>
    </source>
</reference>
<accession>A0ABQ3BD92</accession>
<organism evidence="2 3">
    <name type="scientific">Cellvibrio zantedeschiae</name>
    <dbReference type="NCBI Taxonomy" id="1237077"/>
    <lineage>
        <taxon>Bacteria</taxon>
        <taxon>Pseudomonadati</taxon>
        <taxon>Pseudomonadota</taxon>
        <taxon>Gammaproteobacteria</taxon>
        <taxon>Cellvibrionales</taxon>
        <taxon>Cellvibrionaceae</taxon>
        <taxon>Cellvibrio</taxon>
    </lineage>
</organism>
<keyword evidence="1" id="KW-1133">Transmembrane helix</keyword>
<gene>
    <name evidence="2" type="ORF">GCM10011613_32960</name>
</gene>
<feature type="transmembrane region" description="Helical" evidence="1">
    <location>
        <begin position="45"/>
        <end position="70"/>
    </location>
</feature>
<evidence type="ECO:0000313" key="2">
    <source>
        <dbReference type="EMBL" id="GGY85250.1"/>
    </source>
</evidence>
<evidence type="ECO:0000256" key="1">
    <source>
        <dbReference type="SAM" id="Phobius"/>
    </source>
</evidence>
<dbReference type="InterPro" id="IPR018729">
    <property type="entry name" value="DUF2269_transmembrane"/>
</dbReference>